<organism evidence="2">
    <name type="scientific">Candidatus Kentrum sp. LFY</name>
    <dbReference type="NCBI Taxonomy" id="2126342"/>
    <lineage>
        <taxon>Bacteria</taxon>
        <taxon>Pseudomonadati</taxon>
        <taxon>Pseudomonadota</taxon>
        <taxon>Gammaproteobacteria</taxon>
        <taxon>Candidatus Kentrum</taxon>
    </lineage>
</organism>
<proteinExistence type="predicted"/>
<name>A0A450UVD2_9GAMM</name>
<accession>A0A450UVD2</accession>
<evidence type="ECO:0000313" key="2">
    <source>
        <dbReference type="EMBL" id="VFJ96400.1"/>
    </source>
</evidence>
<dbReference type="EMBL" id="CAADFF010000006">
    <property type="protein sequence ID" value="VFJ87392.1"/>
    <property type="molecule type" value="Genomic_DNA"/>
</dbReference>
<evidence type="ECO:0000313" key="1">
    <source>
        <dbReference type="EMBL" id="VFJ87392.1"/>
    </source>
</evidence>
<dbReference type="EMBL" id="CAADFH010000059">
    <property type="protein sequence ID" value="VFJ96400.1"/>
    <property type="molecule type" value="Genomic_DNA"/>
</dbReference>
<dbReference type="AlphaFoldDB" id="A0A450UVD2"/>
<sequence>MRIQTKELIRLFSRLPDDEKRTLLAFAEFLVGRLDSETAQESDSIPVPLLIPRPDNETVVAAIRRLSRSYPMLDKATMLNETSSLMAGHVLRGQPAPEVIDKLEAVFRGHYENMKSSSAVPSGGIPPKT</sequence>
<gene>
    <name evidence="2" type="ORF">BECKLFY1418A_GA0070994_10593</name>
    <name evidence="1" type="ORF">BECKLFY1418B_GA0070995_100643</name>
</gene>
<protein>
    <submittedName>
        <fullName evidence="2">Uncharacterized protein</fullName>
    </submittedName>
</protein>
<reference evidence="2" key="1">
    <citation type="submission" date="2019-02" db="EMBL/GenBank/DDBJ databases">
        <authorList>
            <person name="Gruber-Vodicka R. H."/>
            <person name="Seah K. B. B."/>
        </authorList>
    </citation>
    <scope>NUCLEOTIDE SEQUENCE</scope>
    <source>
        <strain evidence="2">BECK_M6</strain>
        <strain evidence="1">BECK_M7</strain>
    </source>
</reference>